<proteinExistence type="predicted"/>
<dbReference type="AlphaFoldDB" id="A0A2S3U9T7"/>
<reference evidence="2 3" key="1">
    <citation type="submission" date="2017-06" db="EMBL/GenBank/DDBJ databases">
        <title>Genome sequence of Lactobacillus plantarum subsp. plantarum strain SRCM101258.</title>
        <authorList>
            <person name="Cho S.H."/>
        </authorList>
    </citation>
    <scope>NUCLEOTIDE SEQUENCE [LARGE SCALE GENOMIC DNA]</scope>
    <source>
        <strain evidence="2 3">SRCM101258</strain>
    </source>
</reference>
<sequence>MFKQVQHALLRFERVVERQRYWRALRDTLTLLFPFVLIGAYVSFLNQAIFSAMVF</sequence>
<keyword evidence="1" id="KW-0472">Membrane</keyword>
<name>A0A2S3U9T7_LACPN</name>
<dbReference type="EMBL" id="NKCZ01000041">
    <property type="protein sequence ID" value="POD89132.1"/>
    <property type="molecule type" value="Genomic_DNA"/>
</dbReference>
<evidence type="ECO:0000256" key="1">
    <source>
        <dbReference type="SAM" id="Phobius"/>
    </source>
</evidence>
<accession>A0A2S3U9T7</accession>
<keyword evidence="1" id="KW-0812">Transmembrane</keyword>
<evidence type="ECO:0000313" key="2">
    <source>
        <dbReference type="EMBL" id="POD89132.1"/>
    </source>
</evidence>
<keyword evidence="1" id="KW-1133">Transmembrane helix</keyword>
<feature type="transmembrane region" description="Helical" evidence="1">
    <location>
        <begin position="28"/>
        <end position="50"/>
    </location>
</feature>
<gene>
    <name evidence="2" type="ORF">S101258_00152</name>
</gene>
<protein>
    <submittedName>
        <fullName evidence="2">Uncharacterized protein</fullName>
    </submittedName>
</protein>
<dbReference type="Proteomes" id="UP000236990">
    <property type="component" value="Unassembled WGS sequence"/>
</dbReference>
<evidence type="ECO:0000313" key="3">
    <source>
        <dbReference type="Proteomes" id="UP000236990"/>
    </source>
</evidence>
<organism evidence="2 3">
    <name type="scientific">Lactiplantibacillus plantarum subsp. plantarum</name>
    <dbReference type="NCBI Taxonomy" id="337330"/>
    <lineage>
        <taxon>Bacteria</taxon>
        <taxon>Bacillati</taxon>
        <taxon>Bacillota</taxon>
        <taxon>Bacilli</taxon>
        <taxon>Lactobacillales</taxon>
        <taxon>Lactobacillaceae</taxon>
        <taxon>Lactiplantibacillus</taxon>
    </lineage>
</organism>
<comment type="caution">
    <text evidence="2">The sequence shown here is derived from an EMBL/GenBank/DDBJ whole genome shotgun (WGS) entry which is preliminary data.</text>
</comment>